<dbReference type="PANTHER" id="PTHR13799:SF14">
    <property type="entry name" value="GTP CYCLOHYDROLASE 1 TYPE 2 HOMOLOG"/>
    <property type="match status" value="1"/>
</dbReference>
<dbReference type="Pfam" id="PF01784">
    <property type="entry name" value="DUF34_NIF3"/>
    <property type="match status" value="1"/>
</dbReference>
<evidence type="ECO:0000313" key="5">
    <source>
        <dbReference type="EMBL" id="MDC5698780.1"/>
    </source>
</evidence>
<keyword evidence="6" id="KW-1185">Reference proteome</keyword>
<dbReference type="PANTHER" id="PTHR13799">
    <property type="entry name" value="NGG1 INTERACTING FACTOR 3"/>
    <property type="match status" value="1"/>
</dbReference>
<name>A0ABT5GKM4_9MICO</name>
<evidence type="ECO:0000256" key="2">
    <source>
        <dbReference type="ARBA" id="ARBA00011643"/>
    </source>
</evidence>
<organism evidence="5 6">
    <name type="scientific">Intrasporangium calvum</name>
    <dbReference type="NCBI Taxonomy" id="53358"/>
    <lineage>
        <taxon>Bacteria</taxon>
        <taxon>Bacillati</taxon>
        <taxon>Actinomycetota</taxon>
        <taxon>Actinomycetes</taxon>
        <taxon>Micrococcales</taxon>
        <taxon>Intrasporangiaceae</taxon>
        <taxon>Intrasporangium</taxon>
    </lineage>
</organism>
<dbReference type="Gene3D" id="3.40.1390.30">
    <property type="entry name" value="NIF3 (NGG1p interacting factor 3)-like"/>
    <property type="match status" value="2"/>
</dbReference>
<keyword evidence="4" id="KW-0479">Metal-binding</keyword>
<proteinExistence type="inferred from homology"/>
<protein>
    <recommendedName>
        <fullName evidence="3">GTP cyclohydrolase 1 type 2 homolog</fullName>
    </recommendedName>
</protein>
<evidence type="ECO:0000313" key="6">
    <source>
        <dbReference type="Proteomes" id="UP001150259"/>
    </source>
</evidence>
<dbReference type="InterPro" id="IPR036069">
    <property type="entry name" value="DUF34/NIF3_sf"/>
</dbReference>
<dbReference type="InterPro" id="IPR002678">
    <property type="entry name" value="DUF34/NIF3"/>
</dbReference>
<dbReference type="EMBL" id="JAPFQL010000083">
    <property type="protein sequence ID" value="MDC5698780.1"/>
    <property type="molecule type" value="Genomic_DNA"/>
</dbReference>
<accession>A0ABT5GKM4</accession>
<dbReference type="SUPFAM" id="SSF102705">
    <property type="entry name" value="NIF3 (NGG1p interacting factor 3)-like"/>
    <property type="match status" value="1"/>
</dbReference>
<comment type="subunit">
    <text evidence="2">Homohexamer.</text>
</comment>
<comment type="caution">
    <text evidence="5">The sequence shown here is derived from an EMBL/GenBank/DDBJ whole genome shotgun (WGS) entry which is preliminary data.</text>
</comment>
<dbReference type="NCBIfam" id="TIGR00486">
    <property type="entry name" value="YbgI_SA1388"/>
    <property type="match status" value="1"/>
</dbReference>
<evidence type="ECO:0000256" key="1">
    <source>
        <dbReference type="ARBA" id="ARBA00006964"/>
    </source>
</evidence>
<dbReference type="Proteomes" id="UP001150259">
    <property type="component" value="Unassembled WGS sequence"/>
</dbReference>
<evidence type="ECO:0000256" key="3">
    <source>
        <dbReference type="ARBA" id="ARBA00022112"/>
    </source>
</evidence>
<comment type="similarity">
    <text evidence="1">Belongs to the GTP cyclohydrolase I type 2/NIF3 family.</text>
</comment>
<sequence length="297" mass="30457">MPDSTPAGSLTLRDVAAALDRLYPPESAADWDRVGLVTGDLDQPVRRILFALDPTLAVIDEARDWGADLVVTHHPLLLRGVHSVATTSAKGASVTSLVVSDIALYVAHTNADVADPGVSSVLADALGLTAQRPLTRIGPYAAGRVGELGAPQSLAEFADAVAAALPPTAGGIRVSGDPAGVVLTVAVMGGSGDDQFDAVRASGADVYVTADLRHHPVLEAREEARDGTPYLIDAGHWATESLWLAGAERQLLAALGEDPAAPTRVESRISSIRTEPWTFVVGANAAATAAASSGGVS</sequence>
<evidence type="ECO:0000256" key="4">
    <source>
        <dbReference type="ARBA" id="ARBA00022723"/>
    </source>
</evidence>
<gene>
    <name evidence="5" type="ORF">OO014_16115</name>
</gene>
<dbReference type="RefSeq" id="WP_272463344.1">
    <property type="nucleotide sequence ID" value="NZ_JAPFQL010000083.1"/>
</dbReference>
<reference evidence="5 6" key="1">
    <citation type="submission" date="2022-11" db="EMBL/GenBank/DDBJ databases">
        <title>Anaerobic phenanthrene biodegradation by a DNRA strain PheN6.</title>
        <authorList>
            <person name="Zhang Z."/>
        </authorList>
    </citation>
    <scope>NUCLEOTIDE SEQUENCE [LARGE SCALE GENOMIC DNA]</scope>
    <source>
        <strain evidence="5 6">PheN6</strain>
    </source>
</reference>